<dbReference type="PROSITE" id="PS50026">
    <property type="entry name" value="EGF_3"/>
    <property type="match status" value="2"/>
</dbReference>
<feature type="region of interest" description="Disordered" evidence="15">
    <location>
        <begin position="319"/>
        <end position="383"/>
    </location>
</feature>
<dbReference type="SMART" id="SM00179">
    <property type="entry name" value="EGF_CA"/>
    <property type="match status" value="6"/>
</dbReference>
<evidence type="ECO:0000313" key="20">
    <source>
        <dbReference type="Proteomes" id="UP001208570"/>
    </source>
</evidence>
<keyword evidence="8" id="KW-0677">Repeat</keyword>
<dbReference type="InterPro" id="IPR001881">
    <property type="entry name" value="EGF-like_Ca-bd_dom"/>
</dbReference>
<dbReference type="GO" id="GO:0005509">
    <property type="term" value="F:calcium ion binding"/>
    <property type="evidence" value="ECO:0007669"/>
    <property type="project" value="InterPro"/>
</dbReference>
<feature type="signal peptide" evidence="16">
    <location>
        <begin position="1"/>
        <end position="19"/>
    </location>
</feature>
<dbReference type="SMART" id="SM00034">
    <property type="entry name" value="CLECT"/>
    <property type="match status" value="1"/>
</dbReference>
<dbReference type="SMART" id="SM00181">
    <property type="entry name" value="EGF"/>
    <property type="match status" value="7"/>
</dbReference>
<dbReference type="GO" id="GO:0005576">
    <property type="term" value="C:extracellular region"/>
    <property type="evidence" value="ECO:0007669"/>
    <property type="project" value="UniProtKB-SubCell"/>
</dbReference>
<evidence type="ECO:0000256" key="3">
    <source>
        <dbReference type="ARBA" id="ARBA00022525"/>
    </source>
</evidence>
<keyword evidence="5" id="KW-0254">Endocytosis</keyword>
<keyword evidence="4 14" id="KW-0245">EGF-like domain</keyword>
<evidence type="ECO:0000256" key="8">
    <source>
        <dbReference type="ARBA" id="ARBA00022737"/>
    </source>
</evidence>
<sequence length="1417" mass="152955">MATTWILVVLVIWLPGYKATSLVCHDCSQESCGDLNSLHTGKCRPQLDGKCFFRKDPNGLTYRGCADNQKWPKLDYSYNGCKHQYYVWWDMTPVLWCFCDTPMCNTNTTHISTQYGGSIRVHYAGGGRRQGQGQVRSNSYVQKMVTGPDTKGIGYMITGVYRHGQPGSRNYMTAFEYNRAQYASSSAGQERANRNNGQQPKGDSDTLTNGRANPGRRFAYVLGQNPAYDDGREGAVLYGERILSQAYSQNPGGPLPVLLRPESEQVQTNALTESEQNVWTQWLSQFANGDHQDLQPTDGSSRSYMDALARAMTQTKGSAYREFSSRLSGRTGSGIAGQTRFSTRNQSPGGAQGSRSVSVSGQGLVRGQDERSGQVPVNGRTGSSIQRSGYIIARVQVNGQDQRPGYIAAQGQINGQAQRPGYVAAQGQVNEQTQRSGYVAAQGQVNGQDQRPGYIAAQGQINGQAQRPGYVAAQGQVNGQAQRSGYIAAQGQVNWRRQRQGYVSADGEVNGQAYIIRDGQTGRKDERSRPVVIQNRSNGQAKHSSYVTGSGRVGGRIQRSGHIAARGLSAREAQRLGYKAAGSQSGRQASGTGYVRATNPADGQTERQGKELEELEIFTQEPERNETRSGRVRSAGVRSEGGSISNGEAQLFGSSVLSASAKLGVGPTEIVGLRANGEVERVDTSGLGLSQSGHASEAAAGGVAAGKGHYQRGVGRSHSRTGLHGVGSGGTSYGGARTGYGIYGRVIVLPPPSGQSAAVRNGSASTATKAVGGNGKVTIGGKQGQALYTKQPVVTTTSSGFGITIRAFTPPAQSANRSKTGPGGKGFETPVSYPNRSTRGPTRSGTSRRPSYGLTTAADGSYYRGGGSLLTGVRISSVITSSLLPGGGMVIDIPIGTSKADIKHLRQILQAMSPHYYYFLQSNTGVAKMGGLPYYPVRYAQTILIPYAYGLGSGLLESLRGDSVLESLLRAGFGIGRSGGLILVTCKNMKCNQICNTVGGKAACGCKNGYYLEQDGVTCKDINECFRNNGGCSDFCENSEGSYRCFCPLGYHLDKDEKTCIDTNECRQAAGNSCEQLCSNAAGAYHCDCYKGFTLNPFDMRSCDDVDECNLNTDQCGQLCVNTQGSYQCQCNKGYALARDSRTCLDQNECLLDNGDCSQRCVNTAGSYKCECHSGYRLNTDLRTCDDADECSLDNGNCAQICHNTVGSFECSCETGYELDLDKLSCRDENECLLNNGGCAQLCRNSLGSYTCSCRSGFVLDPDRLSCNGKCPVDFIKGPGLDSCYRVFTPGENDARSAADATEKCQAQHPNSQLVSIETPQEQAFLSDYLRKEPEMLDGWQGWWTGGAYRDGINQFQWRTGSSQRYIDNNSPYWGFKRLPYEDTCVWILQIPAYNYTWGNYDCDQRSGFICEIELKK</sequence>
<keyword evidence="11" id="KW-1015">Disulfide bond</keyword>
<evidence type="ECO:0000256" key="13">
    <source>
        <dbReference type="ARBA" id="ARBA00023180"/>
    </source>
</evidence>
<dbReference type="InterPro" id="IPR018097">
    <property type="entry name" value="EGF_Ca-bd_CS"/>
</dbReference>
<feature type="region of interest" description="Disordered" evidence="15">
    <location>
        <begin position="183"/>
        <end position="213"/>
    </location>
</feature>
<evidence type="ECO:0000256" key="10">
    <source>
        <dbReference type="ARBA" id="ARBA00023136"/>
    </source>
</evidence>
<feature type="region of interest" description="Disordered" evidence="15">
    <location>
        <begin position="536"/>
        <end position="555"/>
    </location>
</feature>
<feature type="domain" description="C-type lectin" evidence="18">
    <location>
        <begin position="1284"/>
        <end position="1412"/>
    </location>
</feature>
<feature type="compositionally biased region" description="Polar residues" evidence="15">
    <location>
        <begin position="339"/>
        <end position="348"/>
    </location>
</feature>
<dbReference type="InterPro" id="IPR009030">
    <property type="entry name" value="Growth_fac_rcpt_cys_sf"/>
</dbReference>
<dbReference type="Proteomes" id="UP001208570">
    <property type="component" value="Unassembled WGS sequence"/>
</dbReference>
<protein>
    <submittedName>
        <fullName evidence="19">Uncharacterized protein</fullName>
    </submittedName>
</protein>
<evidence type="ECO:0000259" key="17">
    <source>
        <dbReference type="PROSITE" id="PS50026"/>
    </source>
</evidence>
<evidence type="ECO:0000256" key="12">
    <source>
        <dbReference type="ARBA" id="ARBA00023170"/>
    </source>
</evidence>
<organism evidence="19 20">
    <name type="scientific">Paralvinella palmiformis</name>
    <dbReference type="NCBI Taxonomy" id="53620"/>
    <lineage>
        <taxon>Eukaryota</taxon>
        <taxon>Metazoa</taxon>
        <taxon>Spiralia</taxon>
        <taxon>Lophotrochozoa</taxon>
        <taxon>Annelida</taxon>
        <taxon>Polychaeta</taxon>
        <taxon>Sedentaria</taxon>
        <taxon>Canalipalpata</taxon>
        <taxon>Terebellida</taxon>
        <taxon>Terebelliformia</taxon>
        <taxon>Alvinellidae</taxon>
        <taxon>Paralvinella</taxon>
    </lineage>
</organism>
<keyword evidence="20" id="KW-1185">Reference proteome</keyword>
<feature type="compositionally biased region" description="Polar residues" evidence="15">
    <location>
        <begin position="582"/>
        <end position="591"/>
    </location>
</feature>
<feature type="compositionally biased region" description="Low complexity" evidence="15">
    <location>
        <begin position="632"/>
        <end position="643"/>
    </location>
</feature>
<keyword evidence="12" id="KW-0675">Receptor</keyword>
<feature type="chain" id="PRO_5041901298" evidence="16">
    <location>
        <begin position="20"/>
        <end position="1417"/>
    </location>
</feature>
<keyword evidence="9" id="KW-1133">Transmembrane helix</keyword>
<evidence type="ECO:0000259" key="18">
    <source>
        <dbReference type="PROSITE" id="PS50041"/>
    </source>
</evidence>
<dbReference type="InterPro" id="IPR000742">
    <property type="entry name" value="EGF"/>
</dbReference>
<dbReference type="Pfam" id="PF14670">
    <property type="entry name" value="FXa_inhibition"/>
    <property type="match status" value="4"/>
</dbReference>
<evidence type="ECO:0000256" key="16">
    <source>
        <dbReference type="SAM" id="SignalP"/>
    </source>
</evidence>
<evidence type="ECO:0000313" key="19">
    <source>
        <dbReference type="EMBL" id="KAK2165756.1"/>
    </source>
</evidence>
<dbReference type="InterPro" id="IPR016186">
    <property type="entry name" value="C-type_lectin-like/link_sf"/>
</dbReference>
<dbReference type="PROSITE" id="PS50041">
    <property type="entry name" value="C_TYPE_LECTIN_2"/>
    <property type="match status" value="1"/>
</dbReference>
<evidence type="ECO:0000256" key="15">
    <source>
        <dbReference type="SAM" id="MobiDB-lite"/>
    </source>
</evidence>
<dbReference type="Pfam" id="PF07645">
    <property type="entry name" value="EGF_CA"/>
    <property type="match status" value="2"/>
</dbReference>
<dbReference type="PROSITE" id="PS01186">
    <property type="entry name" value="EGF_2"/>
    <property type="match status" value="3"/>
</dbReference>
<keyword evidence="6" id="KW-0812">Transmembrane</keyword>
<evidence type="ECO:0000256" key="9">
    <source>
        <dbReference type="ARBA" id="ARBA00022989"/>
    </source>
</evidence>
<dbReference type="InterPro" id="IPR000152">
    <property type="entry name" value="EGF-type_Asp/Asn_hydroxyl_site"/>
</dbReference>
<dbReference type="Gene3D" id="2.10.25.10">
    <property type="entry name" value="Laminin"/>
    <property type="match status" value="7"/>
</dbReference>
<evidence type="ECO:0000256" key="11">
    <source>
        <dbReference type="ARBA" id="ARBA00023157"/>
    </source>
</evidence>
<dbReference type="CDD" id="cd00037">
    <property type="entry name" value="CLECT"/>
    <property type="match status" value="1"/>
</dbReference>
<evidence type="ECO:0000256" key="4">
    <source>
        <dbReference type="ARBA" id="ARBA00022536"/>
    </source>
</evidence>
<evidence type="ECO:0000256" key="5">
    <source>
        <dbReference type="ARBA" id="ARBA00022583"/>
    </source>
</evidence>
<feature type="compositionally biased region" description="Low complexity" evidence="15">
    <location>
        <begin position="836"/>
        <end position="851"/>
    </location>
</feature>
<gene>
    <name evidence="19" type="ORF">LSH36_45g00014</name>
</gene>
<evidence type="ECO:0000256" key="14">
    <source>
        <dbReference type="PROSITE-ProRule" id="PRU00076"/>
    </source>
</evidence>
<dbReference type="InterPro" id="IPR001304">
    <property type="entry name" value="C-type_lectin-like"/>
</dbReference>
<dbReference type="PROSITE" id="PS00615">
    <property type="entry name" value="C_TYPE_LECTIN_1"/>
    <property type="match status" value="1"/>
</dbReference>
<dbReference type="EMBL" id="JAODUP010000045">
    <property type="protein sequence ID" value="KAK2165756.1"/>
    <property type="molecule type" value="Genomic_DNA"/>
</dbReference>
<accession>A0AAD9K757</accession>
<dbReference type="PROSITE" id="PS00010">
    <property type="entry name" value="ASX_HYDROXYL"/>
    <property type="match status" value="3"/>
</dbReference>
<dbReference type="InterPro" id="IPR016187">
    <property type="entry name" value="CTDL_fold"/>
</dbReference>
<dbReference type="PANTHER" id="PTHR47333:SF4">
    <property type="entry name" value="EGF-LIKE DOMAIN-CONTAINING PROTEIN"/>
    <property type="match status" value="1"/>
</dbReference>
<dbReference type="Gene3D" id="3.10.100.10">
    <property type="entry name" value="Mannose-Binding Protein A, subunit A"/>
    <property type="match status" value="1"/>
</dbReference>
<dbReference type="PROSITE" id="PS01187">
    <property type="entry name" value="EGF_CA"/>
    <property type="match status" value="2"/>
</dbReference>
<feature type="region of interest" description="Disordered" evidence="15">
    <location>
        <begin position="698"/>
        <end position="730"/>
    </location>
</feature>
<dbReference type="SUPFAM" id="SSF57184">
    <property type="entry name" value="Growth factor receptor domain"/>
    <property type="match status" value="2"/>
</dbReference>
<keyword evidence="10" id="KW-0472">Membrane</keyword>
<feature type="region of interest" description="Disordered" evidence="15">
    <location>
        <begin position="810"/>
        <end position="853"/>
    </location>
</feature>
<proteinExistence type="predicted"/>
<dbReference type="GO" id="GO:0016020">
    <property type="term" value="C:membrane"/>
    <property type="evidence" value="ECO:0007669"/>
    <property type="project" value="UniProtKB-SubCell"/>
</dbReference>
<evidence type="ECO:0000256" key="1">
    <source>
        <dbReference type="ARBA" id="ARBA00004479"/>
    </source>
</evidence>
<dbReference type="SUPFAM" id="SSF57196">
    <property type="entry name" value="EGF/Laminin"/>
    <property type="match status" value="1"/>
</dbReference>
<feature type="region of interest" description="Disordered" evidence="15">
    <location>
        <begin position="579"/>
        <end position="645"/>
    </location>
</feature>
<keyword evidence="7 16" id="KW-0732">Signal</keyword>
<feature type="compositionally biased region" description="Polar residues" evidence="15">
    <location>
        <begin position="183"/>
        <end position="211"/>
    </location>
</feature>
<feature type="domain" description="EGF-like" evidence="17">
    <location>
        <begin position="1105"/>
        <end position="1145"/>
    </location>
</feature>
<comment type="caution">
    <text evidence="19">The sequence shown here is derived from an EMBL/GenBank/DDBJ whole genome shotgun (WGS) entry which is preliminary data.</text>
</comment>
<feature type="compositionally biased region" description="Low complexity" evidence="15">
    <location>
        <begin position="353"/>
        <end position="366"/>
    </location>
</feature>
<comment type="caution">
    <text evidence="14">Lacks conserved residue(s) required for the propagation of feature annotation.</text>
</comment>
<keyword evidence="13" id="KW-0325">Glycoprotein</keyword>
<keyword evidence="3" id="KW-0964">Secreted</keyword>
<dbReference type="GO" id="GO:0006897">
    <property type="term" value="P:endocytosis"/>
    <property type="evidence" value="ECO:0007669"/>
    <property type="project" value="UniProtKB-KW"/>
</dbReference>
<dbReference type="FunFam" id="2.10.25.10:FF:000240">
    <property type="entry name" value="Vitamin K-dependent protein S"/>
    <property type="match status" value="3"/>
</dbReference>
<dbReference type="FunFam" id="2.10.25.10:FF:000010">
    <property type="entry name" value="Pro-epidermal growth factor"/>
    <property type="match status" value="1"/>
</dbReference>
<feature type="domain" description="EGF-like" evidence="17">
    <location>
        <begin position="1146"/>
        <end position="1186"/>
    </location>
</feature>
<dbReference type="FunFam" id="2.10.25.10:FF:000009">
    <property type="entry name" value="Low-density lipoprotein receptor isoform 1"/>
    <property type="match status" value="1"/>
</dbReference>
<evidence type="ECO:0000256" key="7">
    <source>
        <dbReference type="ARBA" id="ARBA00022729"/>
    </source>
</evidence>
<dbReference type="SUPFAM" id="SSF56436">
    <property type="entry name" value="C-type lectin-like"/>
    <property type="match status" value="1"/>
</dbReference>
<reference evidence="19" key="1">
    <citation type="journal article" date="2023" name="Mol. Biol. Evol.">
        <title>Third-Generation Sequencing Reveals the Adaptive Role of the Epigenome in Three Deep-Sea Polychaetes.</title>
        <authorList>
            <person name="Perez M."/>
            <person name="Aroh O."/>
            <person name="Sun Y."/>
            <person name="Lan Y."/>
            <person name="Juniper S.K."/>
            <person name="Young C.R."/>
            <person name="Angers B."/>
            <person name="Qian P.Y."/>
        </authorList>
    </citation>
    <scope>NUCLEOTIDE SEQUENCE</scope>
    <source>
        <strain evidence="19">P08H-3</strain>
    </source>
</reference>
<feature type="compositionally biased region" description="Polar residues" evidence="15">
    <location>
        <begin position="536"/>
        <end position="548"/>
    </location>
</feature>
<name>A0AAD9K757_9ANNE</name>
<evidence type="ECO:0000256" key="6">
    <source>
        <dbReference type="ARBA" id="ARBA00022692"/>
    </source>
</evidence>
<dbReference type="InterPro" id="IPR049883">
    <property type="entry name" value="NOTCH1_EGF-like"/>
</dbReference>
<dbReference type="CDD" id="cd00054">
    <property type="entry name" value="EGF_CA"/>
    <property type="match status" value="3"/>
</dbReference>
<dbReference type="InterPro" id="IPR018378">
    <property type="entry name" value="C-type_lectin_CS"/>
</dbReference>
<comment type="subcellular location">
    <subcellularLocation>
        <location evidence="1">Membrane</location>
        <topology evidence="1">Single-pass type I membrane protein</topology>
    </subcellularLocation>
    <subcellularLocation>
        <location evidence="2">Secreted</location>
    </subcellularLocation>
</comment>
<dbReference type="PANTHER" id="PTHR47333">
    <property type="entry name" value="VON WILLEBRAND FACTOR C AND EGF DOMAIN-CONTAINING PROTEIN"/>
    <property type="match status" value="1"/>
</dbReference>
<feature type="compositionally biased region" description="Low complexity" evidence="15">
    <location>
        <begin position="698"/>
        <end position="708"/>
    </location>
</feature>
<dbReference type="InterPro" id="IPR052080">
    <property type="entry name" value="vWF_C/EGF_Fibrillin"/>
</dbReference>
<evidence type="ECO:0000256" key="2">
    <source>
        <dbReference type="ARBA" id="ARBA00004613"/>
    </source>
</evidence>